<feature type="region of interest" description="Disordered" evidence="1">
    <location>
        <begin position="47"/>
        <end position="84"/>
    </location>
</feature>
<evidence type="ECO:0000313" key="2">
    <source>
        <dbReference type="EMBL" id="EGI66018.1"/>
    </source>
</evidence>
<keyword evidence="3" id="KW-1185">Reference proteome</keyword>
<proteinExistence type="predicted"/>
<accession>F4WI87</accession>
<evidence type="ECO:0000313" key="3">
    <source>
        <dbReference type="Proteomes" id="UP000007755"/>
    </source>
</evidence>
<organism evidence="3">
    <name type="scientific">Acromyrmex echinatior</name>
    <name type="common">Panamanian leafcutter ant</name>
    <name type="synonym">Acromyrmex octospinosus echinatior</name>
    <dbReference type="NCBI Taxonomy" id="103372"/>
    <lineage>
        <taxon>Eukaryota</taxon>
        <taxon>Metazoa</taxon>
        <taxon>Ecdysozoa</taxon>
        <taxon>Arthropoda</taxon>
        <taxon>Hexapoda</taxon>
        <taxon>Insecta</taxon>
        <taxon>Pterygota</taxon>
        <taxon>Neoptera</taxon>
        <taxon>Endopterygota</taxon>
        <taxon>Hymenoptera</taxon>
        <taxon>Apocrita</taxon>
        <taxon>Aculeata</taxon>
        <taxon>Formicoidea</taxon>
        <taxon>Formicidae</taxon>
        <taxon>Myrmicinae</taxon>
        <taxon>Acromyrmex</taxon>
    </lineage>
</organism>
<dbReference type="Proteomes" id="UP000007755">
    <property type="component" value="Unassembled WGS sequence"/>
</dbReference>
<name>F4WI87_ACREC</name>
<dbReference type="InParanoid" id="F4WI87"/>
<sequence>MLKFFEEECLSRRGRQQAQSVLARGTDAEREDLLAVEYNADLSVSIHRDREPSSSRVPLRRGYTYPPSAARRGTEKTKRGGRNRGEWARTLGVFCAWPSRFCASATRAKEVAKQMAAMLVFKMQND</sequence>
<gene>
    <name evidence="2" type="ORF">G5I_05409</name>
</gene>
<reference evidence="2" key="1">
    <citation type="submission" date="2011-02" db="EMBL/GenBank/DDBJ databases">
        <title>The genome of the leaf-cutting ant Acromyrmex echinatior suggests key adaptations to social evolution and fungus farming.</title>
        <authorList>
            <person name="Nygaard S."/>
            <person name="Zhang G."/>
        </authorList>
    </citation>
    <scope>NUCLEOTIDE SEQUENCE</scope>
</reference>
<protein>
    <submittedName>
        <fullName evidence="2">Uncharacterized protein</fullName>
    </submittedName>
</protein>
<evidence type="ECO:0000256" key="1">
    <source>
        <dbReference type="SAM" id="MobiDB-lite"/>
    </source>
</evidence>
<dbReference type="EMBL" id="GL888175">
    <property type="protein sequence ID" value="EGI66018.1"/>
    <property type="molecule type" value="Genomic_DNA"/>
</dbReference>
<dbReference type="AlphaFoldDB" id="F4WI87"/>
<feature type="compositionally biased region" description="Basic and acidic residues" evidence="1">
    <location>
        <begin position="72"/>
        <end position="84"/>
    </location>
</feature>